<feature type="compositionally biased region" description="Low complexity" evidence="1">
    <location>
        <begin position="40"/>
        <end position="56"/>
    </location>
</feature>
<dbReference type="Proteomes" id="UP001230317">
    <property type="component" value="Unassembled WGS sequence"/>
</dbReference>
<dbReference type="InterPro" id="IPR050149">
    <property type="entry name" value="Collagen_superfamily"/>
</dbReference>
<gene>
    <name evidence="2" type="ORF">QPX58_01150</name>
</gene>
<comment type="caution">
    <text evidence="2">The sequence shown here is derived from an EMBL/GenBank/DDBJ whole genome shotgun (WGS) entry which is preliminary data.</text>
</comment>
<feature type="compositionally biased region" description="Low complexity" evidence="1">
    <location>
        <begin position="181"/>
        <end position="214"/>
    </location>
</feature>
<feature type="region of interest" description="Disordered" evidence="1">
    <location>
        <begin position="40"/>
        <end position="120"/>
    </location>
</feature>
<name>A0AAP4BWQ6_9CORY</name>
<accession>A0AAP4BWQ6</accession>
<evidence type="ECO:0000313" key="2">
    <source>
        <dbReference type="EMBL" id="MDK4334029.1"/>
    </source>
</evidence>
<dbReference type="Pfam" id="PF01391">
    <property type="entry name" value="Collagen"/>
    <property type="match status" value="2"/>
</dbReference>
<sequence>MPRYTPNYRIPYPVDGDPIWQGAQQMQALALTVDKTMKGVSGVPGPAGPKGPQGIQGPPGPTGPAGPEGATGDRGLQGPPGPAGERGPTGDRGPAGADGTGFTLLGTAESTSTLPNNPKPGDAYLVDSSVHVWSGTSWSNVGSIQGPPGPAGERGPTGDRGPAGTNGNDGARGPAGPQGDTGPRGAPGQQGPQGATGPAGVRGPAGPQGARGPIGPAGPTPPVYAGTLRWNGGWYNPPANRFTRLRARSNGNLIATRNIGGAALVDGDNPRLVATVSGYYVLSVSQAWGNGGAIKGAGLTTSWTDGTKGVQLWADNNHTEILNTSVVRYLAAGTTLYPWTFNSVNTGMSPGTRDMSSEYSIVLLQAL</sequence>
<dbReference type="RefSeq" id="WP_284641524.1">
    <property type="nucleotide sequence ID" value="NZ_JASNVU010000001.1"/>
</dbReference>
<dbReference type="GO" id="GO:0031012">
    <property type="term" value="C:extracellular matrix"/>
    <property type="evidence" value="ECO:0007669"/>
    <property type="project" value="TreeGrafter"/>
</dbReference>
<evidence type="ECO:0000313" key="3">
    <source>
        <dbReference type="Proteomes" id="UP001230317"/>
    </source>
</evidence>
<dbReference type="Gene3D" id="1.20.5.320">
    <property type="entry name" value="6-Phosphogluconate Dehydrogenase, domain 3"/>
    <property type="match status" value="1"/>
</dbReference>
<dbReference type="PANTHER" id="PTHR24023:SF1082">
    <property type="entry name" value="COLLAGEN TRIPLE HELIX REPEAT"/>
    <property type="match status" value="1"/>
</dbReference>
<dbReference type="AlphaFoldDB" id="A0AAP4BWQ6"/>
<evidence type="ECO:0000256" key="1">
    <source>
        <dbReference type="SAM" id="MobiDB-lite"/>
    </source>
</evidence>
<dbReference type="EMBL" id="JASNVU010000001">
    <property type="protein sequence ID" value="MDK4334029.1"/>
    <property type="molecule type" value="Genomic_DNA"/>
</dbReference>
<organism evidence="2 3">
    <name type="scientific">Corynebacterium accolens</name>
    <dbReference type="NCBI Taxonomy" id="38284"/>
    <lineage>
        <taxon>Bacteria</taxon>
        <taxon>Bacillati</taxon>
        <taxon>Actinomycetota</taxon>
        <taxon>Actinomycetes</taxon>
        <taxon>Mycobacteriales</taxon>
        <taxon>Corynebacteriaceae</taxon>
        <taxon>Corynebacterium</taxon>
    </lineage>
</organism>
<dbReference type="InterPro" id="IPR008160">
    <property type="entry name" value="Collagen"/>
</dbReference>
<dbReference type="GO" id="GO:0005615">
    <property type="term" value="C:extracellular space"/>
    <property type="evidence" value="ECO:0007669"/>
    <property type="project" value="TreeGrafter"/>
</dbReference>
<feature type="region of interest" description="Disordered" evidence="1">
    <location>
        <begin position="139"/>
        <end position="223"/>
    </location>
</feature>
<evidence type="ECO:0008006" key="4">
    <source>
        <dbReference type="Google" id="ProtNLM"/>
    </source>
</evidence>
<reference evidence="2" key="1">
    <citation type="submission" date="2023-05" db="EMBL/GenBank/DDBJ databases">
        <title>Metabolic capabilities are highly conserved among human nasal-associated Corynebacterium species in pangenomic analyses.</title>
        <authorList>
            <person name="Tran T.H."/>
            <person name="Roberts A.Q."/>
            <person name="Escapa I.F."/>
            <person name="Gao W."/>
            <person name="Conlan S."/>
            <person name="Kong H."/>
            <person name="Segre J.A."/>
            <person name="Kelly M.S."/>
            <person name="Lemon K.P."/>
        </authorList>
    </citation>
    <scope>NUCLEOTIDE SEQUENCE</scope>
    <source>
        <strain evidence="2">KPL2618</strain>
    </source>
</reference>
<dbReference type="PANTHER" id="PTHR24023">
    <property type="entry name" value="COLLAGEN ALPHA"/>
    <property type="match status" value="1"/>
</dbReference>
<proteinExistence type="predicted"/>
<protein>
    <recommendedName>
        <fullName evidence="4">Collagen-like protein</fullName>
    </recommendedName>
</protein>